<keyword evidence="2" id="KW-0472">Membrane</keyword>
<feature type="region of interest" description="Disordered" evidence="1">
    <location>
        <begin position="83"/>
        <end position="105"/>
    </location>
</feature>
<dbReference type="GeneID" id="63808938"/>
<evidence type="ECO:0000313" key="4">
    <source>
        <dbReference type="Proteomes" id="UP000193922"/>
    </source>
</evidence>
<evidence type="ECO:0000256" key="2">
    <source>
        <dbReference type="SAM" id="Phobius"/>
    </source>
</evidence>
<dbReference type="RefSeq" id="XP_040739872.1">
    <property type="nucleotide sequence ID" value="XM_040892290.1"/>
</dbReference>
<sequence length="105" mass="12001">MRPQHDVQVLHCHGGIFAFKLHATLPMILRSDQVDEGLPTSLIILLIVCVFVGFAAILWCFFTTCVGREALLQLRHWLRERRQGRTSGGQGWTPLPIHNQDDDQR</sequence>
<dbReference type="OrthoDB" id="422086at2759"/>
<name>A0A1Y1VWV8_9FUNG</name>
<feature type="transmembrane region" description="Helical" evidence="2">
    <location>
        <begin position="42"/>
        <end position="66"/>
    </location>
</feature>
<accession>A0A1Y1VWV8</accession>
<dbReference type="Proteomes" id="UP000193922">
    <property type="component" value="Unassembled WGS sequence"/>
</dbReference>
<reference evidence="3 4" key="1">
    <citation type="submission" date="2016-07" db="EMBL/GenBank/DDBJ databases">
        <title>Pervasive Adenine N6-methylation of Active Genes in Fungi.</title>
        <authorList>
            <consortium name="DOE Joint Genome Institute"/>
            <person name="Mondo S.J."/>
            <person name="Dannebaum R.O."/>
            <person name="Kuo R.C."/>
            <person name="Labutti K."/>
            <person name="Haridas S."/>
            <person name="Kuo A."/>
            <person name="Salamov A."/>
            <person name="Ahrendt S.R."/>
            <person name="Lipzen A."/>
            <person name="Sullivan W."/>
            <person name="Andreopoulos W.B."/>
            <person name="Clum A."/>
            <person name="Lindquist E."/>
            <person name="Daum C."/>
            <person name="Ramamoorthy G.K."/>
            <person name="Gryganskyi A."/>
            <person name="Culley D."/>
            <person name="Magnuson J.K."/>
            <person name="James T.Y."/>
            <person name="O'Malley M.A."/>
            <person name="Stajich J.E."/>
            <person name="Spatafora J.W."/>
            <person name="Visel A."/>
            <person name="Grigoriev I.V."/>
        </authorList>
    </citation>
    <scope>NUCLEOTIDE SEQUENCE [LARGE SCALE GENOMIC DNA]</scope>
    <source>
        <strain evidence="3 4">ATCC 12442</strain>
    </source>
</reference>
<evidence type="ECO:0000313" key="3">
    <source>
        <dbReference type="EMBL" id="ORX65779.1"/>
    </source>
</evidence>
<comment type="caution">
    <text evidence="3">The sequence shown here is derived from an EMBL/GenBank/DDBJ whole genome shotgun (WGS) entry which is preliminary data.</text>
</comment>
<keyword evidence="2" id="KW-1133">Transmembrane helix</keyword>
<keyword evidence="4" id="KW-1185">Reference proteome</keyword>
<evidence type="ECO:0000256" key="1">
    <source>
        <dbReference type="SAM" id="MobiDB-lite"/>
    </source>
</evidence>
<protein>
    <submittedName>
        <fullName evidence="3">Uncharacterized protein</fullName>
    </submittedName>
</protein>
<dbReference type="EMBL" id="MCFD01000021">
    <property type="protein sequence ID" value="ORX65779.1"/>
    <property type="molecule type" value="Genomic_DNA"/>
</dbReference>
<gene>
    <name evidence="3" type="ORF">DL89DRAFT_95168</name>
</gene>
<proteinExistence type="predicted"/>
<organism evidence="3 4">
    <name type="scientific">Linderina pennispora</name>
    <dbReference type="NCBI Taxonomy" id="61395"/>
    <lineage>
        <taxon>Eukaryota</taxon>
        <taxon>Fungi</taxon>
        <taxon>Fungi incertae sedis</taxon>
        <taxon>Zoopagomycota</taxon>
        <taxon>Kickxellomycotina</taxon>
        <taxon>Kickxellomycetes</taxon>
        <taxon>Kickxellales</taxon>
        <taxon>Kickxellaceae</taxon>
        <taxon>Linderina</taxon>
    </lineage>
</organism>
<dbReference type="AlphaFoldDB" id="A0A1Y1VWV8"/>
<keyword evidence="2" id="KW-0812">Transmembrane</keyword>